<dbReference type="RefSeq" id="WP_015010765.1">
    <property type="nucleotide sequence ID" value="NC_018704.1"/>
</dbReference>
<dbReference type="STRING" id="698758.AXY_20470"/>
<dbReference type="Proteomes" id="UP000006294">
    <property type="component" value="Chromosome"/>
</dbReference>
<dbReference type="EMBL" id="AP012050">
    <property type="protein sequence ID" value="BAM48179.1"/>
    <property type="molecule type" value="Genomic_DNA"/>
</dbReference>
<evidence type="ECO:0008006" key="3">
    <source>
        <dbReference type="Google" id="ProtNLM"/>
    </source>
</evidence>
<dbReference type="AlphaFoldDB" id="K0J047"/>
<dbReference type="InterPro" id="IPR036209">
    <property type="entry name" value="YwmB-like_sf"/>
</dbReference>
<accession>K0J047</accession>
<gene>
    <name evidence="1" type="ordered locus">AXY_20470</name>
</gene>
<keyword evidence="2" id="KW-1185">Reference proteome</keyword>
<name>K0J047_AMPXN</name>
<proteinExistence type="predicted"/>
<organism evidence="1 2">
    <name type="scientific">Amphibacillus xylanus (strain ATCC 51415 / DSM 6626 / JCM 7361 / LMG 17667 / NBRC 15112 / Ep01)</name>
    <dbReference type="NCBI Taxonomy" id="698758"/>
    <lineage>
        <taxon>Bacteria</taxon>
        <taxon>Bacillati</taxon>
        <taxon>Bacillota</taxon>
        <taxon>Bacilli</taxon>
        <taxon>Bacillales</taxon>
        <taxon>Bacillaceae</taxon>
        <taxon>Amphibacillus</taxon>
    </lineage>
</organism>
<dbReference type="KEGG" id="axl:AXY_20470"/>
<evidence type="ECO:0000313" key="1">
    <source>
        <dbReference type="EMBL" id="BAM48179.1"/>
    </source>
</evidence>
<dbReference type="Gene3D" id="3.30.360.40">
    <property type="entry name" value="YwmB-like"/>
    <property type="match status" value="1"/>
</dbReference>
<sequence>MKTVIHSLLVLLLIPLFNPIKVETSLNQLIQFAHEHQYQIESGQLIIKEAFSTTEQDHIEKQLIELGFEKSNHRFDRELAPDLIETVTIIDTQDQREITVNYQLTGNISLWSEDKDYANRTNRLIATIYTSKRHDYACIKLSIHDMMLSGYFFENIKKEWNYQEIDRIEEPDLTVMSGYSPKFKQKIPYKNQLMNLQISVRTGINQEKQVMIGTPILMTEY</sequence>
<dbReference type="InterPro" id="IPR014794">
    <property type="entry name" value="DUF1779"/>
</dbReference>
<dbReference type="Pfam" id="PF08680">
    <property type="entry name" value="DUF1779"/>
    <property type="match status" value="1"/>
</dbReference>
<dbReference type="HOGENOM" id="CLU_1248472_0_0_9"/>
<dbReference type="SUPFAM" id="SSF143842">
    <property type="entry name" value="YwmB-like"/>
    <property type="match status" value="1"/>
</dbReference>
<reference evidence="1 2" key="1">
    <citation type="submission" date="2011-01" db="EMBL/GenBank/DDBJ databases">
        <title>Whole genome sequence of Amphibacillus xylinus NBRC 15112.</title>
        <authorList>
            <person name="Nakazawa H."/>
            <person name="Katano Y."/>
            <person name="Nakamura S."/>
            <person name="Sasagawa M."/>
            <person name="Fukada J."/>
            <person name="Arai T."/>
            <person name="Sasakura N."/>
            <person name="Mochizuki D."/>
            <person name="Hosoyama A."/>
            <person name="Harada K."/>
            <person name="Horikawa H."/>
            <person name="Kato Y."/>
            <person name="Harada T."/>
            <person name="Sasaki K."/>
            <person name="Sekiguchi M."/>
            <person name="Hodoyama M."/>
            <person name="Nishiko R."/>
            <person name="Narita H."/>
            <person name="Hanamaki A."/>
            <person name="Hata C."/>
            <person name="Konno Y."/>
            <person name="Niimura Y."/>
            <person name="Yamazaki S."/>
            <person name="Fujita N."/>
        </authorList>
    </citation>
    <scope>NUCLEOTIDE SEQUENCE [LARGE SCALE GENOMIC DNA]</scope>
    <source>
        <strain evidence="2">ATCC 51415 / DSM 6626 / JCM 7361 / LMG 17667 / NBRC 15112 / Ep01</strain>
    </source>
</reference>
<dbReference type="OrthoDB" id="2962597at2"/>
<evidence type="ECO:0000313" key="2">
    <source>
        <dbReference type="Proteomes" id="UP000006294"/>
    </source>
</evidence>
<protein>
    <recommendedName>
        <fullName evidence="3">TATA-box binding protein</fullName>
    </recommendedName>
</protein>